<dbReference type="AlphaFoldDB" id="A0A8K0HMI9"/>
<dbReference type="EMBL" id="VOIH02000002">
    <property type="protein sequence ID" value="KAF3455231.1"/>
    <property type="molecule type" value="Genomic_DNA"/>
</dbReference>
<keyword evidence="2" id="KW-1185">Reference proteome</keyword>
<name>A0A8K0HMI9_9ROSA</name>
<comment type="caution">
    <text evidence="1">The sequence shown here is derived from an EMBL/GenBank/DDBJ whole genome shotgun (WGS) entry which is preliminary data.</text>
</comment>
<evidence type="ECO:0000313" key="1">
    <source>
        <dbReference type="EMBL" id="KAF3455231.1"/>
    </source>
</evidence>
<reference evidence="1" key="1">
    <citation type="submission" date="2020-03" db="EMBL/GenBank/DDBJ databases">
        <title>A high-quality chromosome-level genome assembly of a woody plant with both climbing and erect habits, Rhamnella rubrinervis.</title>
        <authorList>
            <person name="Lu Z."/>
            <person name="Yang Y."/>
            <person name="Zhu X."/>
            <person name="Sun Y."/>
        </authorList>
    </citation>
    <scope>NUCLEOTIDE SEQUENCE</scope>
    <source>
        <strain evidence="1">BYM</strain>
        <tissue evidence="1">Leaf</tissue>
    </source>
</reference>
<evidence type="ECO:0000313" key="2">
    <source>
        <dbReference type="Proteomes" id="UP000796880"/>
    </source>
</evidence>
<organism evidence="1 2">
    <name type="scientific">Rhamnella rubrinervis</name>
    <dbReference type="NCBI Taxonomy" id="2594499"/>
    <lineage>
        <taxon>Eukaryota</taxon>
        <taxon>Viridiplantae</taxon>
        <taxon>Streptophyta</taxon>
        <taxon>Embryophyta</taxon>
        <taxon>Tracheophyta</taxon>
        <taxon>Spermatophyta</taxon>
        <taxon>Magnoliopsida</taxon>
        <taxon>eudicotyledons</taxon>
        <taxon>Gunneridae</taxon>
        <taxon>Pentapetalae</taxon>
        <taxon>rosids</taxon>
        <taxon>fabids</taxon>
        <taxon>Rosales</taxon>
        <taxon>Rhamnaceae</taxon>
        <taxon>rhamnoid group</taxon>
        <taxon>Rhamneae</taxon>
        <taxon>Rhamnella</taxon>
    </lineage>
</organism>
<proteinExistence type="predicted"/>
<sequence>MSKSVDNISCCTAKDKGASGQGTCVGKLMVDRVLAGISFELTLMSLLTWLATADNPTDMVERWNALSASQVG</sequence>
<protein>
    <submittedName>
        <fullName evidence="1">Uncharacterized protein</fullName>
    </submittedName>
</protein>
<accession>A0A8K0HMI9</accession>
<dbReference type="Proteomes" id="UP000796880">
    <property type="component" value="Unassembled WGS sequence"/>
</dbReference>
<gene>
    <name evidence="1" type="ORF">FNV43_RR05679</name>
</gene>